<reference evidence="1" key="1">
    <citation type="journal article" date="2021" name="New Phytol.">
        <title>Evolutionary innovations through gain and loss of genes in the ectomycorrhizal Boletales.</title>
        <authorList>
            <person name="Wu G."/>
            <person name="Miyauchi S."/>
            <person name="Morin E."/>
            <person name="Kuo A."/>
            <person name="Drula E."/>
            <person name="Varga T."/>
            <person name="Kohler A."/>
            <person name="Feng B."/>
            <person name="Cao Y."/>
            <person name="Lipzen A."/>
            <person name="Daum C."/>
            <person name="Hundley H."/>
            <person name="Pangilinan J."/>
            <person name="Johnson J."/>
            <person name="Barry K."/>
            <person name="LaButti K."/>
            <person name="Ng V."/>
            <person name="Ahrendt S."/>
            <person name="Min B."/>
            <person name="Choi I.G."/>
            <person name="Park H."/>
            <person name="Plett J.M."/>
            <person name="Magnuson J."/>
            <person name="Spatafora J.W."/>
            <person name="Nagy L.G."/>
            <person name="Henrissat B."/>
            <person name="Grigoriev I.V."/>
            <person name="Yang Z.L."/>
            <person name="Xu J."/>
            <person name="Martin F.M."/>
        </authorList>
    </citation>
    <scope>NUCLEOTIDE SEQUENCE</scope>
    <source>
        <strain evidence="1">ATCC 28755</strain>
    </source>
</reference>
<evidence type="ECO:0000313" key="2">
    <source>
        <dbReference type="Proteomes" id="UP000790377"/>
    </source>
</evidence>
<feature type="non-terminal residue" evidence="1">
    <location>
        <position position="1"/>
    </location>
</feature>
<protein>
    <submittedName>
        <fullName evidence="1">Uncharacterized protein</fullName>
    </submittedName>
</protein>
<dbReference type="Proteomes" id="UP000790377">
    <property type="component" value="Unassembled WGS sequence"/>
</dbReference>
<proteinExistence type="predicted"/>
<gene>
    <name evidence="1" type="ORF">BJ138DRAFT_985022</name>
</gene>
<evidence type="ECO:0000313" key="1">
    <source>
        <dbReference type="EMBL" id="KAH7914015.1"/>
    </source>
</evidence>
<name>A0ACB8ALE3_9AGAM</name>
<keyword evidence="2" id="KW-1185">Reference proteome</keyword>
<sequence length="124" mass="14114">NLALSDWMSVFEFVDQNPTMCQGKIVEHFKTKAEGALVFTQPTLSRKIKNRDSLVARVQSNPNALSSKRPRVVTRPDVEEALVSWMKDVDEGGQTWNRVMLREKRSEFEASFDVPESERITGEG</sequence>
<feature type="non-terminal residue" evidence="1">
    <location>
        <position position="124"/>
    </location>
</feature>
<organism evidence="1 2">
    <name type="scientific">Hygrophoropsis aurantiaca</name>
    <dbReference type="NCBI Taxonomy" id="72124"/>
    <lineage>
        <taxon>Eukaryota</taxon>
        <taxon>Fungi</taxon>
        <taxon>Dikarya</taxon>
        <taxon>Basidiomycota</taxon>
        <taxon>Agaricomycotina</taxon>
        <taxon>Agaricomycetes</taxon>
        <taxon>Agaricomycetidae</taxon>
        <taxon>Boletales</taxon>
        <taxon>Coniophorineae</taxon>
        <taxon>Hygrophoropsidaceae</taxon>
        <taxon>Hygrophoropsis</taxon>
    </lineage>
</organism>
<accession>A0ACB8ALE3</accession>
<comment type="caution">
    <text evidence="1">The sequence shown here is derived from an EMBL/GenBank/DDBJ whole genome shotgun (WGS) entry which is preliminary data.</text>
</comment>
<dbReference type="EMBL" id="MU267620">
    <property type="protein sequence ID" value="KAH7914015.1"/>
    <property type="molecule type" value="Genomic_DNA"/>
</dbReference>